<sequence>MSRMLEEIMEQPGVLRRLLQEEKENVRAIANLIKERQCRYAVIAARGTSDHAATFAKYALEVYTGLPVALAAPSVITLYGGCLQLQDALVIGISQSGEAADVAEILHQGRTSGAVVVTITNEAESTLARQADHLLLCRAGKETALAATKTYTSELALLGMLVAALSGRDDLITALAGVTEAVEACLALAPRINQVVERYAYMDECVVLGRGLNYPTALEAALKLQETCYVQAQGFSAADFLHGPIAIISHGYPAIIVAPSGRSYMQMQEMAGRLLARGAELIVLSDRREILDQARTGLELPAVDEFISPFTGIVAMQLFSCFLAEAKGLDPDRPRGLRKVTVTR</sequence>
<name>A0A2T0AVZ2_9FIRM</name>
<dbReference type="GO" id="GO:0097367">
    <property type="term" value="F:carbohydrate derivative binding"/>
    <property type="evidence" value="ECO:0007669"/>
    <property type="project" value="InterPro"/>
</dbReference>
<dbReference type="EMBL" id="PVXM01000006">
    <property type="protein sequence ID" value="PRR74866.1"/>
    <property type="molecule type" value="Genomic_DNA"/>
</dbReference>
<keyword evidence="3" id="KW-0808">Transferase</keyword>
<dbReference type="Proteomes" id="UP000238415">
    <property type="component" value="Unassembled WGS sequence"/>
</dbReference>
<keyword evidence="1" id="KW-0677">Repeat</keyword>
<feature type="domain" description="SIS" evidence="2">
    <location>
        <begin position="29"/>
        <end position="171"/>
    </location>
</feature>
<dbReference type="EC" id="2.6.1.16" evidence="3"/>
<evidence type="ECO:0000259" key="2">
    <source>
        <dbReference type="PROSITE" id="PS51464"/>
    </source>
</evidence>
<reference evidence="3 4" key="1">
    <citation type="submission" date="2018-03" db="EMBL/GenBank/DDBJ databases">
        <title>Genome sequence of Moorella humiferrea DSM 23265.</title>
        <authorList>
            <person name="Poehlein A."/>
            <person name="Daniel R."/>
        </authorList>
    </citation>
    <scope>NUCLEOTIDE SEQUENCE [LARGE SCALE GENOMIC DNA]</scope>
    <source>
        <strain evidence="3 4">DSM 23265</strain>
    </source>
</reference>
<proteinExistence type="predicted"/>
<dbReference type="Pfam" id="PF01380">
    <property type="entry name" value="SIS"/>
    <property type="match status" value="2"/>
</dbReference>
<dbReference type="CDD" id="cd05008">
    <property type="entry name" value="SIS_GlmS_GlmD_1"/>
    <property type="match status" value="1"/>
</dbReference>
<feature type="domain" description="SIS" evidence="2">
    <location>
        <begin position="195"/>
        <end position="334"/>
    </location>
</feature>
<dbReference type="Gene3D" id="3.40.50.10490">
    <property type="entry name" value="Glucose-6-phosphate isomerase like protein, domain 1"/>
    <property type="match status" value="2"/>
</dbReference>
<organism evidence="3 4">
    <name type="scientific">Neomoorella humiferrea</name>
    <dbReference type="NCBI Taxonomy" id="676965"/>
    <lineage>
        <taxon>Bacteria</taxon>
        <taxon>Bacillati</taxon>
        <taxon>Bacillota</taxon>
        <taxon>Clostridia</taxon>
        <taxon>Neomoorellales</taxon>
        <taxon>Neomoorellaceae</taxon>
        <taxon>Neomoorella</taxon>
    </lineage>
</organism>
<dbReference type="InterPro" id="IPR001347">
    <property type="entry name" value="SIS_dom"/>
</dbReference>
<dbReference type="PANTHER" id="PTHR10937:SF8">
    <property type="entry name" value="AMINOTRANSFERASE-RELATED"/>
    <property type="match status" value="1"/>
</dbReference>
<dbReference type="AlphaFoldDB" id="A0A2T0AVZ2"/>
<evidence type="ECO:0000313" key="4">
    <source>
        <dbReference type="Proteomes" id="UP000238415"/>
    </source>
</evidence>
<dbReference type="InterPro" id="IPR035490">
    <property type="entry name" value="GlmS/FrlB_SIS"/>
</dbReference>
<keyword evidence="3" id="KW-0032">Aminotransferase</keyword>
<protein>
    <submittedName>
        <fullName evidence="3">Glutamine--fructose-6-phosphate aminotransferase</fullName>
        <ecNumber evidence="3">2.6.1.16</ecNumber>
    </submittedName>
</protein>
<comment type="caution">
    <text evidence="3">The sequence shown here is derived from an EMBL/GenBank/DDBJ whole genome shotgun (WGS) entry which is preliminary data.</text>
</comment>
<dbReference type="PROSITE" id="PS51464">
    <property type="entry name" value="SIS"/>
    <property type="match status" value="2"/>
</dbReference>
<keyword evidence="4" id="KW-1185">Reference proteome</keyword>
<dbReference type="InterPro" id="IPR035466">
    <property type="entry name" value="GlmS/AgaS_SIS"/>
</dbReference>
<gene>
    <name evidence="3" type="primary">glmS_1</name>
    <name evidence="3" type="ORF">MOHU_03640</name>
</gene>
<dbReference type="SUPFAM" id="SSF53697">
    <property type="entry name" value="SIS domain"/>
    <property type="match status" value="1"/>
</dbReference>
<dbReference type="GO" id="GO:1901135">
    <property type="term" value="P:carbohydrate derivative metabolic process"/>
    <property type="evidence" value="ECO:0007669"/>
    <property type="project" value="InterPro"/>
</dbReference>
<dbReference type="GO" id="GO:0004360">
    <property type="term" value="F:glutamine-fructose-6-phosphate transaminase (isomerizing) activity"/>
    <property type="evidence" value="ECO:0007669"/>
    <property type="project" value="UniProtKB-EC"/>
</dbReference>
<evidence type="ECO:0000313" key="3">
    <source>
        <dbReference type="EMBL" id="PRR74866.1"/>
    </source>
</evidence>
<accession>A0A2T0AVZ2</accession>
<dbReference type="CDD" id="cd05009">
    <property type="entry name" value="SIS_GlmS_GlmD_2"/>
    <property type="match status" value="1"/>
</dbReference>
<dbReference type="PANTHER" id="PTHR10937">
    <property type="entry name" value="GLUCOSAMINE--FRUCTOSE-6-PHOSPHATE AMINOTRANSFERASE, ISOMERIZING"/>
    <property type="match status" value="1"/>
</dbReference>
<evidence type="ECO:0000256" key="1">
    <source>
        <dbReference type="ARBA" id="ARBA00022737"/>
    </source>
</evidence>
<dbReference type="RefSeq" id="WP_170066133.1">
    <property type="nucleotide sequence ID" value="NZ_CP136419.1"/>
</dbReference>
<dbReference type="InterPro" id="IPR046348">
    <property type="entry name" value="SIS_dom_sf"/>
</dbReference>